<name>A0A4R8XX46_9MICO</name>
<dbReference type="AlphaFoldDB" id="A0A4R8XX46"/>
<accession>A0A4R8XX46</accession>
<dbReference type="OrthoDB" id="4745728at2"/>
<proteinExistence type="predicted"/>
<dbReference type="EMBL" id="SOGN01000010">
    <property type="protein sequence ID" value="TFC83717.1"/>
    <property type="molecule type" value="Genomic_DNA"/>
</dbReference>
<organism evidence="1 2">
    <name type="scientific">Cryobacterium cheniae</name>
    <dbReference type="NCBI Taxonomy" id="1259262"/>
    <lineage>
        <taxon>Bacteria</taxon>
        <taxon>Bacillati</taxon>
        <taxon>Actinomycetota</taxon>
        <taxon>Actinomycetes</taxon>
        <taxon>Micrococcales</taxon>
        <taxon>Microbacteriaceae</taxon>
        <taxon>Cryobacterium</taxon>
    </lineage>
</organism>
<evidence type="ECO:0000313" key="2">
    <source>
        <dbReference type="Proteomes" id="UP000298433"/>
    </source>
</evidence>
<reference evidence="1 2" key="1">
    <citation type="submission" date="2019-03" db="EMBL/GenBank/DDBJ databases">
        <title>Genomics of glacier-inhabiting Cryobacterium strains.</title>
        <authorList>
            <person name="Liu Q."/>
            <person name="Xin Y.-H."/>
        </authorList>
    </citation>
    <scope>NUCLEOTIDE SEQUENCE [LARGE SCALE GENOMIC DNA]</scope>
    <source>
        <strain evidence="1 2">TMT2-48-2</strain>
    </source>
</reference>
<evidence type="ECO:0000313" key="1">
    <source>
        <dbReference type="EMBL" id="TFC83717.1"/>
    </source>
</evidence>
<keyword evidence="2" id="KW-1185">Reference proteome</keyword>
<dbReference type="RefSeq" id="WP_134368707.1">
    <property type="nucleotide sequence ID" value="NZ_SOGN01000010.1"/>
</dbReference>
<dbReference type="Proteomes" id="UP000298433">
    <property type="component" value="Unassembled WGS sequence"/>
</dbReference>
<protein>
    <submittedName>
        <fullName evidence="1">Uncharacterized protein</fullName>
    </submittedName>
</protein>
<comment type="caution">
    <text evidence="1">The sequence shown here is derived from an EMBL/GenBank/DDBJ whole genome shotgun (WGS) entry which is preliminary data.</text>
</comment>
<sequence length="313" mass="33349">MNVLSLEQEFRKAWADAAGDSFSSRMARRSLEASAQQTPALEIVLFQLKNRYQAELDLHLNGTTVKDHQTNAADFANLVRGISDAVKEITKKAMGRQRMLSGLLVSAPVPGSVRVVLRAASPTELDGSIQGARVETLDSSSLRAVAAVLAHAGDASNVQSAVLEGLLTAIPVEARPGIRRVAKAVTASDWNVSGVLRLPNEKAVPLHLNKTGAEHLLSALNDMESETSVITLRGNVDGQRRSMGTMWFAPESAVAVEAVVVDHDLLEEVAALGASGELTSATFNVITQFPPGARSAAKRSYVLTAIKRISLKP</sequence>
<gene>
    <name evidence="1" type="ORF">E3T23_01790</name>
</gene>